<dbReference type="EMBL" id="QGKV02000832">
    <property type="protein sequence ID" value="KAF3546368.1"/>
    <property type="molecule type" value="Genomic_DNA"/>
</dbReference>
<protein>
    <submittedName>
        <fullName evidence="1">Uncharacterized protein</fullName>
    </submittedName>
</protein>
<reference evidence="1 2" key="1">
    <citation type="journal article" date="2020" name="BMC Genomics">
        <title>Intraspecific diversification of the crop wild relative Brassica cretica Lam. using demographic model selection.</title>
        <authorList>
            <person name="Kioukis A."/>
            <person name="Michalopoulou V.A."/>
            <person name="Briers L."/>
            <person name="Pirintsos S."/>
            <person name="Studholme D.J."/>
            <person name="Pavlidis P."/>
            <person name="Sarris P.F."/>
        </authorList>
    </citation>
    <scope>NUCLEOTIDE SEQUENCE [LARGE SCALE GENOMIC DNA]</scope>
    <source>
        <strain evidence="2">cv. PFS-1207/04</strain>
    </source>
</reference>
<dbReference type="Proteomes" id="UP000266723">
    <property type="component" value="Unassembled WGS sequence"/>
</dbReference>
<name>A0ABQ7C3Y5_BRACR</name>
<evidence type="ECO:0000313" key="1">
    <source>
        <dbReference type="EMBL" id="KAF3546368.1"/>
    </source>
</evidence>
<sequence>MPLILGRAFLATVEAVVEMPKGKNFFANIDENVFYKILPQKRVLDGDIGIKSHNSGKRCEPEHYKKTARILREKIVGISSEYRYSDDIPTKQVVGNNSSEFLLSSEIPRNFPTEFRGTKFPRKPNFVFPRNFLGNSSGYSEDFIFRRNVRQNIAVFL</sequence>
<accession>A0ABQ7C3Y5</accession>
<evidence type="ECO:0000313" key="2">
    <source>
        <dbReference type="Proteomes" id="UP000266723"/>
    </source>
</evidence>
<organism evidence="1 2">
    <name type="scientific">Brassica cretica</name>
    <name type="common">Mustard</name>
    <dbReference type="NCBI Taxonomy" id="69181"/>
    <lineage>
        <taxon>Eukaryota</taxon>
        <taxon>Viridiplantae</taxon>
        <taxon>Streptophyta</taxon>
        <taxon>Embryophyta</taxon>
        <taxon>Tracheophyta</taxon>
        <taxon>Spermatophyta</taxon>
        <taxon>Magnoliopsida</taxon>
        <taxon>eudicotyledons</taxon>
        <taxon>Gunneridae</taxon>
        <taxon>Pentapetalae</taxon>
        <taxon>rosids</taxon>
        <taxon>malvids</taxon>
        <taxon>Brassicales</taxon>
        <taxon>Brassicaceae</taxon>
        <taxon>Brassiceae</taxon>
        <taxon>Brassica</taxon>
    </lineage>
</organism>
<proteinExistence type="predicted"/>
<comment type="caution">
    <text evidence="1">The sequence shown here is derived from an EMBL/GenBank/DDBJ whole genome shotgun (WGS) entry which is preliminary data.</text>
</comment>
<gene>
    <name evidence="1" type="ORF">DY000_02002853</name>
</gene>
<keyword evidence="2" id="KW-1185">Reference proteome</keyword>